<evidence type="ECO:0000313" key="2">
    <source>
        <dbReference type="Proteomes" id="UP000005239"/>
    </source>
</evidence>
<accession>A0A8R1YN12</accession>
<keyword evidence="2" id="KW-1185">Reference proteome</keyword>
<evidence type="ECO:0000313" key="1">
    <source>
        <dbReference type="EnsemblMetazoa" id="PPA33839.1"/>
    </source>
</evidence>
<proteinExistence type="predicted"/>
<name>A0A2A6BAG3_PRIPA</name>
<dbReference type="AlphaFoldDB" id="A0A2A6BAG3"/>
<dbReference type="Proteomes" id="UP000005239">
    <property type="component" value="Unassembled WGS sequence"/>
</dbReference>
<sequence>MSDPIAFSMDKMLILKDGPRETTLDVRVCFSQPQDAQKWRSIHPVDFREYSSGLKFKREDVVPSRPEAIRPLITPLSIEDHPPQIFLKTMSVLHESFGRAYARRSLILTEKSMSLLISLFATIKWKIEYVRLAFCSHSQNIESMRLLRRFLDLLSPSKIEIHLMENKGAVQQPLNFFLWREEFFPTLGRNRNHLILKSWHHEVDSQHALRPKDIIHLLHNGVRFLHLPPGTFLLDLTPDLPTFCKEMDELMEALFAQRLEYPVGGPYKVEMQFDCLATYPFSSPVDLDMWHEFASVEGKLSVYREG</sequence>
<accession>A0A2A6BAG3</accession>
<organism evidence="1 2">
    <name type="scientific">Pristionchus pacificus</name>
    <name type="common">Parasitic nematode worm</name>
    <dbReference type="NCBI Taxonomy" id="54126"/>
    <lineage>
        <taxon>Eukaryota</taxon>
        <taxon>Metazoa</taxon>
        <taxon>Ecdysozoa</taxon>
        <taxon>Nematoda</taxon>
        <taxon>Chromadorea</taxon>
        <taxon>Rhabditida</taxon>
        <taxon>Rhabditina</taxon>
        <taxon>Diplogasteromorpha</taxon>
        <taxon>Diplogasteroidea</taxon>
        <taxon>Neodiplogasteridae</taxon>
        <taxon>Pristionchus</taxon>
    </lineage>
</organism>
<gene>
    <name evidence="1" type="primary">WBGene00272208</name>
</gene>
<reference evidence="1" key="2">
    <citation type="submission" date="2022-06" db="UniProtKB">
        <authorList>
            <consortium name="EnsemblMetazoa"/>
        </authorList>
    </citation>
    <scope>IDENTIFICATION</scope>
    <source>
        <strain evidence="1">PS312</strain>
    </source>
</reference>
<dbReference type="EnsemblMetazoa" id="PPA33839.1">
    <property type="protein sequence ID" value="PPA33839.1"/>
    <property type="gene ID" value="WBGene00272208"/>
</dbReference>
<reference evidence="2" key="1">
    <citation type="journal article" date="2008" name="Nat. Genet.">
        <title>The Pristionchus pacificus genome provides a unique perspective on nematode lifestyle and parasitism.</title>
        <authorList>
            <person name="Dieterich C."/>
            <person name="Clifton S.W."/>
            <person name="Schuster L.N."/>
            <person name="Chinwalla A."/>
            <person name="Delehaunty K."/>
            <person name="Dinkelacker I."/>
            <person name="Fulton L."/>
            <person name="Fulton R."/>
            <person name="Godfrey J."/>
            <person name="Minx P."/>
            <person name="Mitreva M."/>
            <person name="Roeseler W."/>
            <person name="Tian H."/>
            <person name="Witte H."/>
            <person name="Yang S.P."/>
            <person name="Wilson R.K."/>
            <person name="Sommer R.J."/>
        </authorList>
    </citation>
    <scope>NUCLEOTIDE SEQUENCE [LARGE SCALE GENOMIC DNA]</scope>
    <source>
        <strain evidence="2">PS312</strain>
    </source>
</reference>
<protein>
    <submittedName>
        <fullName evidence="1">Uncharacterized protein</fullName>
    </submittedName>
</protein>